<evidence type="ECO:0000259" key="1">
    <source>
        <dbReference type="PROSITE" id="PS50943"/>
    </source>
</evidence>
<dbReference type="RefSeq" id="WP_101882245.1">
    <property type="nucleotide sequence ID" value="NZ_NIHW01000011.1"/>
</dbReference>
<organism evidence="2 3">
    <name type="scientific">Mediterraneibacter gnavus</name>
    <name type="common">Ruminococcus gnavus</name>
    <dbReference type="NCBI Taxonomy" id="33038"/>
    <lineage>
        <taxon>Bacteria</taxon>
        <taxon>Bacillati</taxon>
        <taxon>Bacillota</taxon>
        <taxon>Clostridia</taxon>
        <taxon>Lachnospirales</taxon>
        <taxon>Lachnospiraceae</taxon>
        <taxon>Mediterraneibacter</taxon>
    </lineage>
</organism>
<accession>A0A2N5Q0Z1</accession>
<gene>
    <name evidence="2" type="ORF">CDL20_05775</name>
</gene>
<dbReference type="Proteomes" id="UP000234840">
    <property type="component" value="Unassembled WGS sequence"/>
</dbReference>
<proteinExistence type="predicted"/>
<dbReference type="InterPro" id="IPR001387">
    <property type="entry name" value="Cro/C1-type_HTH"/>
</dbReference>
<dbReference type="PROSITE" id="PS50943">
    <property type="entry name" value="HTH_CROC1"/>
    <property type="match status" value="1"/>
</dbReference>
<evidence type="ECO:0000313" key="3">
    <source>
        <dbReference type="Proteomes" id="UP000234840"/>
    </source>
</evidence>
<dbReference type="AlphaFoldDB" id="A0A2N5Q0Z1"/>
<protein>
    <submittedName>
        <fullName evidence="2">Transcriptional regulator</fullName>
    </submittedName>
</protein>
<comment type="caution">
    <text evidence="2">The sequence shown here is derived from an EMBL/GenBank/DDBJ whole genome shotgun (WGS) entry which is preliminary data.</text>
</comment>
<dbReference type="EMBL" id="NIHW01000011">
    <property type="protein sequence ID" value="PLT87709.1"/>
    <property type="molecule type" value="Genomic_DNA"/>
</dbReference>
<evidence type="ECO:0000313" key="2">
    <source>
        <dbReference type="EMBL" id="PLT87709.1"/>
    </source>
</evidence>
<dbReference type="SUPFAM" id="SSF47413">
    <property type="entry name" value="lambda repressor-like DNA-binding domains"/>
    <property type="match status" value="1"/>
</dbReference>
<reference evidence="2 3" key="1">
    <citation type="journal article" date="2017" name="Genome Med.">
        <title>A novel Ruminococcus gnavus clade enriched in inflammatory bowel disease patients.</title>
        <authorList>
            <person name="Hall A.B."/>
            <person name="Yassour M."/>
            <person name="Sauk J."/>
            <person name="Garner A."/>
            <person name="Jiang X."/>
            <person name="Arthur T."/>
            <person name="Lagoudas G.K."/>
            <person name="Vatanen T."/>
            <person name="Fornelos N."/>
            <person name="Wilson R."/>
            <person name="Bertha M."/>
            <person name="Cohen M."/>
            <person name="Garber J."/>
            <person name="Khalili H."/>
            <person name="Gevers D."/>
            <person name="Ananthakrishnan A.N."/>
            <person name="Kugathasan S."/>
            <person name="Lander E.S."/>
            <person name="Blainey P."/>
            <person name="Vlamakis H."/>
            <person name="Xavier R.J."/>
            <person name="Huttenhower C."/>
        </authorList>
    </citation>
    <scope>NUCLEOTIDE SEQUENCE [LARGE SCALE GENOMIC DNA]</scope>
    <source>
        <strain evidence="2 3">RJX1128</strain>
    </source>
</reference>
<sequence length="83" mass="9692">MEQKIKQDIQIGINIRKIRKKRQLGQTDLVRLLQIEGCDMTRECLVKIERCVQHIQASQLQAIKKVLDTTYDVLIDGIEEETQ</sequence>
<name>A0A2N5Q0Z1_MEDGN</name>
<feature type="domain" description="HTH cro/C1-type" evidence="1">
    <location>
        <begin position="15"/>
        <end position="74"/>
    </location>
</feature>
<dbReference type="Gene3D" id="1.10.260.40">
    <property type="entry name" value="lambda repressor-like DNA-binding domains"/>
    <property type="match status" value="1"/>
</dbReference>
<dbReference type="GO" id="GO:0003677">
    <property type="term" value="F:DNA binding"/>
    <property type="evidence" value="ECO:0007669"/>
    <property type="project" value="InterPro"/>
</dbReference>
<dbReference type="InterPro" id="IPR010982">
    <property type="entry name" value="Lambda_DNA-bd_dom_sf"/>
</dbReference>